<reference evidence="8 9" key="1">
    <citation type="submission" date="2023-01" db="EMBL/GenBank/DDBJ databases">
        <authorList>
            <person name="Whitehead M."/>
        </authorList>
    </citation>
    <scope>NUCLEOTIDE SEQUENCE [LARGE SCALE GENOMIC DNA]</scope>
</reference>
<organism evidence="8 9">
    <name type="scientific">Macrosiphum euphorbiae</name>
    <name type="common">potato aphid</name>
    <dbReference type="NCBI Taxonomy" id="13131"/>
    <lineage>
        <taxon>Eukaryota</taxon>
        <taxon>Metazoa</taxon>
        <taxon>Ecdysozoa</taxon>
        <taxon>Arthropoda</taxon>
        <taxon>Hexapoda</taxon>
        <taxon>Insecta</taxon>
        <taxon>Pterygota</taxon>
        <taxon>Neoptera</taxon>
        <taxon>Paraneoptera</taxon>
        <taxon>Hemiptera</taxon>
        <taxon>Sternorrhyncha</taxon>
        <taxon>Aphidomorpha</taxon>
        <taxon>Aphidoidea</taxon>
        <taxon>Aphididae</taxon>
        <taxon>Macrosiphini</taxon>
        <taxon>Macrosiphum</taxon>
    </lineage>
</organism>
<proteinExistence type="predicted"/>
<feature type="compositionally biased region" description="Polar residues" evidence="6">
    <location>
        <begin position="108"/>
        <end position="124"/>
    </location>
</feature>
<dbReference type="PROSITE" id="PS50950">
    <property type="entry name" value="ZF_THAP"/>
    <property type="match status" value="1"/>
</dbReference>
<evidence type="ECO:0000256" key="1">
    <source>
        <dbReference type="ARBA" id="ARBA00022723"/>
    </source>
</evidence>
<keyword evidence="9" id="KW-1185">Reference proteome</keyword>
<dbReference type="GO" id="GO:0008270">
    <property type="term" value="F:zinc ion binding"/>
    <property type="evidence" value="ECO:0007669"/>
    <property type="project" value="UniProtKB-KW"/>
</dbReference>
<accession>A0AAV0WU38</accession>
<evidence type="ECO:0000256" key="6">
    <source>
        <dbReference type="SAM" id="MobiDB-lite"/>
    </source>
</evidence>
<dbReference type="AlphaFoldDB" id="A0AAV0WU38"/>
<name>A0AAV0WU38_9HEMI</name>
<evidence type="ECO:0000259" key="7">
    <source>
        <dbReference type="PROSITE" id="PS50950"/>
    </source>
</evidence>
<keyword evidence="3" id="KW-0862">Zinc</keyword>
<dbReference type="PANTHER" id="PTHR46927">
    <property type="entry name" value="AGAP005574-PA"/>
    <property type="match status" value="1"/>
</dbReference>
<evidence type="ECO:0000256" key="5">
    <source>
        <dbReference type="PROSITE-ProRule" id="PRU00309"/>
    </source>
</evidence>
<protein>
    <recommendedName>
        <fullName evidence="7">THAP-type domain-containing protein</fullName>
    </recommendedName>
</protein>
<dbReference type="InterPro" id="IPR038441">
    <property type="entry name" value="THAP_Znf_sf"/>
</dbReference>
<feature type="domain" description="THAP-type" evidence="7">
    <location>
        <begin position="1"/>
        <end position="79"/>
    </location>
</feature>
<evidence type="ECO:0000313" key="8">
    <source>
        <dbReference type="EMBL" id="CAI6358976.1"/>
    </source>
</evidence>
<evidence type="ECO:0000256" key="3">
    <source>
        <dbReference type="ARBA" id="ARBA00022833"/>
    </source>
</evidence>
<comment type="caution">
    <text evidence="8">The sequence shown here is derived from an EMBL/GenBank/DDBJ whole genome shotgun (WGS) entry which is preliminary data.</text>
</comment>
<feature type="region of interest" description="Disordered" evidence="6">
    <location>
        <begin position="86"/>
        <end position="154"/>
    </location>
</feature>
<dbReference type="InterPro" id="IPR006612">
    <property type="entry name" value="THAP_Znf"/>
</dbReference>
<dbReference type="GO" id="GO:0003677">
    <property type="term" value="F:DNA binding"/>
    <property type="evidence" value="ECO:0007669"/>
    <property type="project" value="UniProtKB-UniRule"/>
</dbReference>
<dbReference type="Pfam" id="PF05485">
    <property type="entry name" value="THAP"/>
    <property type="match status" value="1"/>
</dbReference>
<evidence type="ECO:0000256" key="2">
    <source>
        <dbReference type="ARBA" id="ARBA00022771"/>
    </source>
</evidence>
<evidence type="ECO:0000256" key="4">
    <source>
        <dbReference type="ARBA" id="ARBA00023125"/>
    </source>
</evidence>
<keyword evidence="4 5" id="KW-0238">DNA-binding</keyword>
<dbReference type="EMBL" id="CARXXK010000002">
    <property type="protein sequence ID" value="CAI6358976.1"/>
    <property type="molecule type" value="Genomic_DNA"/>
</dbReference>
<keyword evidence="2 5" id="KW-0863">Zinc-finger</keyword>
<sequence>MPGCCAYGCSNRSENGFILKVFPKDKVRRALWASKVKRDKWKPTNNSYLCESHFDESQWEKVRVDGKKKLKFSAVPTIFTHQPIKPIRKTPVKRLQNSTPSPIKRAKSNITEYSYATSQQQSEPSYDKPPSIDNTHATSQQHLEPSYDNPPSIDNTYTDINIIPDDTLEKADILKQIEYLKKKISKQGQLVHKLLQNNNHTLKMNYKQNIKYATFTKTLKSFLNDNQIASLSVKNKKGFKWSNASIKTALRLKFVCGSNGYEELLAQNNPLPSLRTIRRKLQKISFSSGILECI</sequence>
<dbReference type="SMART" id="SM00980">
    <property type="entry name" value="THAP"/>
    <property type="match status" value="1"/>
</dbReference>
<dbReference type="SMART" id="SM00692">
    <property type="entry name" value="DM3"/>
    <property type="match status" value="1"/>
</dbReference>
<dbReference type="Proteomes" id="UP001160148">
    <property type="component" value="Unassembled WGS sequence"/>
</dbReference>
<evidence type="ECO:0000313" key="9">
    <source>
        <dbReference type="Proteomes" id="UP001160148"/>
    </source>
</evidence>
<dbReference type="InterPro" id="IPR052224">
    <property type="entry name" value="THAP_domain_protein"/>
</dbReference>
<gene>
    <name evidence="8" type="ORF">MEUPH1_LOCUS14431</name>
</gene>
<dbReference type="PANTHER" id="PTHR46927:SF3">
    <property type="entry name" value="THAP-TYPE DOMAIN-CONTAINING PROTEIN"/>
    <property type="match status" value="1"/>
</dbReference>
<dbReference type="SUPFAM" id="SSF57716">
    <property type="entry name" value="Glucocorticoid receptor-like (DNA-binding domain)"/>
    <property type="match status" value="1"/>
</dbReference>
<feature type="compositionally biased region" description="Polar residues" evidence="6">
    <location>
        <begin position="132"/>
        <end position="143"/>
    </location>
</feature>
<keyword evidence="1" id="KW-0479">Metal-binding</keyword>
<dbReference type="Gene3D" id="6.20.210.20">
    <property type="entry name" value="THAP domain"/>
    <property type="match status" value="1"/>
</dbReference>